<dbReference type="Proteomes" id="UP001054252">
    <property type="component" value="Unassembled WGS sequence"/>
</dbReference>
<name>A0AAV5K011_9ROSI</name>
<dbReference type="InterPro" id="IPR003293">
    <property type="entry name" value="Nudix_hydrolase6-like"/>
</dbReference>
<evidence type="ECO:0008006" key="3">
    <source>
        <dbReference type="Google" id="ProtNLM"/>
    </source>
</evidence>
<dbReference type="PANTHER" id="PTHR13994:SF30">
    <property type="entry name" value="NUDIX HYDROLASE 10"/>
    <property type="match status" value="1"/>
</dbReference>
<dbReference type="GO" id="GO:0047631">
    <property type="term" value="F:ADP-ribose diphosphatase activity"/>
    <property type="evidence" value="ECO:0007669"/>
    <property type="project" value="TreeGrafter"/>
</dbReference>
<keyword evidence="2" id="KW-1185">Reference proteome</keyword>
<evidence type="ECO:0000313" key="2">
    <source>
        <dbReference type="Proteomes" id="UP001054252"/>
    </source>
</evidence>
<protein>
    <recommendedName>
        <fullName evidence="3">Nudix hydrolase domain-containing protein</fullName>
    </recommendedName>
</protein>
<proteinExistence type="predicted"/>
<organism evidence="1 2">
    <name type="scientific">Rubroshorea leprosula</name>
    <dbReference type="NCBI Taxonomy" id="152421"/>
    <lineage>
        <taxon>Eukaryota</taxon>
        <taxon>Viridiplantae</taxon>
        <taxon>Streptophyta</taxon>
        <taxon>Embryophyta</taxon>
        <taxon>Tracheophyta</taxon>
        <taxon>Spermatophyta</taxon>
        <taxon>Magnoliopsida</taxon>
        <taxon>eudicotyledons</taxon>
        <taxon>Gunneridae</taxon>
        <taxon>Pentapetalae</taxon>
        <taxon>rosids</taxon>
        <taxon>malvids</taxon>
        <taxon>Malvales</taxon>
        <taxon>Dipterocarpaceae</taxon>
        <taxon>Rubroshorea</taxon>
    </lineage>
</organism>
<dbReference type="GO" id="GO:0051287">
    <property type="term" value="F:NAD binding"/>
    <property type="evidence" value="ECO:0007669"/>
    <property type="project" value="TreeGrafter"/>
</dbReference>
<dbReference type="InterPro" id="IPR015797">
    <property type="entry name" value="NUDIX_hydrolase-like_dom_sf"/>
</dbReference>
<sequence length="133" mass="15178">MLVYWIPKTENTLPANASHRVGVGAIVFNENREVLVVQEKTGCFQGTGIWKIPSGIVEQVHNHINYSLRSRIHSSYARPFPFDLQKQEQEITHTVQFKLSTSIQDDLTHTNPISQAQDLAALDWDRPKQLADR</sequence>
<evidence type="ECO:0000313" key="1">
    <source>
        <dbReference type="EMBL" id="GKV19362.1"/>
    </source>
</evidence>
<dbReference type="SUPFAM" id="SSF55811">
    <property type="entry name" value="Nudix"/>
    <property type="match status" value="1"/>
</dbReference>
<dbReference type="AlphaFoldDB" id="A0AAV5K011"/>
<reference evidence="1 2" key="1">
    <citation type="journal article" date="2021" name="Commun. Biol.">
        <title>The genome of Shorea leprosula (Dipterocarpaceae) highlights the ecological relevance of drought in aseasonal tropical rainforests.</title>
        <authorList>
            <person name="Ng K.K.S."/>
            <person name="Kobayashi M.J."/>
            <person name="Fawcett J.A."/>
            <person name="Hatakeyama M."/>
            <person name="Paape T."/>
            <person name="Ng C.H."/>
            <person name="Ang C.C."/>
            <person name="Tnah L.H."/>
            <person name="Lee C.T."/>
            <person name="Nishiyama T."/>
            <person name="Sese J."/>
            <person name="O'Brien M.J."/>
            <person name="Copetti D."/>
            <person name="Mohd Noor M.I."/>
            <person name="Ong R.C."/>
            <person name="Putra M."/>
            <person name="Sireger I.Z."/>
            <person name="Indrioko S."/>
            <person name="Kosugi Y."/>
            <person name="Izuno A."/>
            <person name="Isagi Y."/>
            <person name="Lee S.L."/>
            <person name="Shimizu K.K."/>
        </authorList>
    </citation>
    <scope>NUCLEOTIDE SEQUENCE [LARGE SCALE GENOMIC DNA]</scope>
    <source>
        <strain evidence="1">214</strain>
    </source>
</reference>
<accession>A0AAV5K011</accession>
<dbReference type="PANTHER" id="PTHR13994">
    <property type="entry name" value="NUDIX HYDROLASE RELATED"/>
    <property type="match status" value="1"/>
</dbReference>
<gene>
    <name evidence="1" type="ORF">SLEP1_g29638</name>
</gene>
<comment type="caution">
    <text evidence="1">The sequence shown here is derived from an EMBL/GenBank/DDBJ whole genome shotgun (WGS) entry which is preliminary data.</text>
</comment>
<dbReference type="Gene3D" id="3.90.79.10">
    <property type="entry name" value="Nucleoside Triphosphate Pyrophosphohydrolase"/>
    <property type="match status" value="1"/>
</dbReference>
<dbReference type="EMBL" id="BPVZ01000052">
    <property type="protein sequence ID" value="GKV19362.1"/>
    <property type="molecule type" value="Genomic_DNA"/>
</dbReference>
<dbReference type="GO" id="GO:0035529">
    <property type="term" value="F:NADH pyrophosphatase activity"/>
    <property type="evidence" value="ECO:0007669"/>
    <property type="project" value="TreeGrafter"/>
</dbReference>